<evidence type="ECO:0000313" key="7">
    <source>
        <dbReference type="Proteomes" id="UP000196475"/>
    </source>
</evidence>
<dbReference type="Pfam" id="PF00440">
    <property type="entry name" value="TetR_N"/>
    <property type="match status" value="1"/>
</dbReference>
<dbReference type="InterPro" id="IPR001647">
    <property type="entry name" value="HTH_TetR"/>
</dbReference>
<sequence>MTEFSGEQLPGKREAILESAFEIFGRKGYHNTKIEEIAQHAGVGKGTIYLYFDSKEALLRDMLKERVRAYLAAVNRELDAAASPLDKLYALFETHLSLVHQNRHLIQMGGRDFGFVDEQMHKWFLQQKQALFAKIRDILEEGMRQGAFRNMDVQLAAGVLFSAMGAVYQADGQLLPQERARDVVSLLLSGLRAKPVSDTDVSQCACQPI</sequence>
<dbReference type="EMBL" id="LZRT01000080">
    <property type="protein sequence ID" value="OUM87013.1"/>
    <property type="molecule type" value="Genomic_DNA"/>
</dbReference>
<dbReference type="SUPFAM" id="SSF48498">
    <property type="entry name" value="Tetracyclin repressor-like, C-terminal domain"/>
    <property type="match status" value="1"/>
</dbReference>
<organism evidence="6 7">
    <name type="scientific">Bacillus thermozeamaize</name>
    <dbReference type="NCBI Taxonomy" id="230954"/>
    <lineage>
        <taxon>Bacteria</taxon>
        <taxon>Bacillati</taxon>
        <taxon>Bacillota</taxon>
        <taxon>Bacilli</taxon>
        <taxon>Bacillales</taxon>
        <taxon>Bacillaceae</taxon>
        <taxon>Bacillus</taxon>
    </lineage>
</organism>
<evidence type="ECO:0000256" key="1">
    <source>
        <dbReference type="ARBA" id="ARBA00023015"/>
    </source>
</evidence>
<dbReference type="PANTHER" id="PTHR30055">
    <property type="entry name" value="HTH-TYPE TRANSCRIPTIONAL REGULATOR RUTR"/>
    <property type="match status" value="1"/>
</dbReference>
<dbReference type="Proteomes" id="UP000196475">
    <property type="component" value="Unassembled WGS sequence"/>
</dbReference>
<feature type="DNA-binding region" description="H-T-H motif" evidence="4">
    <location>
        <begin position="33"/>
        <end position="52"/>
    </location>
</feature>
<evidence type="ECO:0000256" key="3">
    <source>
        <dbReference type="ARBA" id="ARBA00023163"/>
    </source>
</evidence>
<keyword evidence="3" id="KW-0804">Transcription</keyword>
<dbReference type="AlphaFoldDB" id="A0A1Y3PI49"/>
<dbReference type="GO" id="GO:0003700">
    <property type="term" value="F:DNA-binding transcription factor activity"/>
    <property type="evidence" value="ECO:0007669"/>
    <property type="project" value="TreeGrafter"/>
</dbReference>
<dbReference type="Gene3D" id="1.10.10.60">
    <property type="entry name" value="Homeodomain-like"/>
    <property type="match status" value="1"/>
</dbReference>
<evidence type="ECO:0000256" key="2">
    <source>
        <dbReference type="ARBA" id="ARBA00023125"/>
    </source>
</evidence>
<comment type="caution">
    <text evidence="6">The sequence shown here is derived from an EMBL/GenBank/DDBJ whole genome shotgun (WGS) entry which is preliminary data.</text>
</comment>
<keyword evidence="2 4" id="KW-0238">DNA-binding</keyword>
<reference evidence="7" key="1">
    <citation type="submission" date="2016-06" db="EMBL/GenBank/DDBJ databases">
        <authorList>
            <person name="Nascimento L."/>
            <person name="Pereira R.V."/>
            <person name="Martins L.F."/>
            <person name="Quaggio R.B."/>
            <person name="Silva A.M."/>
            <person name="Setubal J.C."/>
        </authorList>
    </citation>
    <scope>NUCLEOTIDE SEQUENCE [LARGE SCALE GENOMIC DNA]</scope>
</reference>
<protein>
    <recommendedName>
        <fullName evidence="5">HTH tetR-type domain-containing protein</fullName>
    </recommendedName>
</protein>
<keyword evidence="1" id="KW-0805">Transcription regulation</keyword>
<dbReference type="Pfam" id="PF17932">
    <property type="entry name" value="TetR_C_24"/>
    <property type="match status" value="1"/>
</dbReference>
<dbReference type="InterPro" id="IPR050109">
    <property type="entry name" value="HTH-type_TetR-like_transc_reg"/>
</dbReference>
<dbReference type="InterPro" id="IPR036271">
    <property type="entry name" value="Tet_transcr_reg_TetR-rel_C_sf"/>
</dbReference>
<proteinExistence type="predicted"/>
<gene>
    <name evidence="6" type="ORF">BAA01_16510</name>
</gene>
<name>A0A1Y3PI49_9BACI</name>
<accession>A0A1Y3PI49</accession>
<dbReference type="InterPro" id="IPR041490">
    <property type="entry name" value="KstR2_TetR_C"/>
</dbReference>
<evidence type="ECO:0000313" key="6">
    <source>
        <dbReference type="EMBL" id="OUM87013.1"/>
    </source>
</evidence>
<evidence type="ECO:0000259" key="5">
    <source>
        <dbReference type="PROSITE" id="PS50977"/>
    </source>
</evidence>
<dbReference type="PROSITE" id="PS50977">
    <property type="entry name" value="HTH_TETR_2"/>
    <property type="match status" value="1"/>
</dbReference>
<dbReference type="Gene3D" id="1.10.357.10">
    <property type="entry name" value="Tetracycline Repressor, domain 2"/>
    <property type="match status" value="1"/>
</dbReference>
<feature type="domain" description="HTH tetR-type" evidence="5">
    <location>
        <begin position="10"/>
        <end position="70"/>
    </location>
</feature>
<dbReference type="GO" id="GO:0000976">
    <property type="term" value="F:transcription cis-regulatory region binding"/>
    <property type="evidence" value="ECO:0007669"/>
    <property type="project" value="TreeGrafter"/>
</dbReference>
<dbReference type="PANTHER" id="PTHR30055:SF234">
    <property type="entry name" value="HTH-TYPE TRANSCRIPTIONAL REGULATOR BETI"/>
    <property type="match status" value="1"/>
</dbReference>
<dbReference type="PRINTS" id="PR00455">
    <property type="entry name" value="HTHTETR"/>
</dbReference>
<dbReference type="SUPFAM" id="SSF46689">
    <property type="entry name" value="Homeodomain-like"/>
    <property type="match status" value="1"/>
</dbReference>
<dbReference type="InterPro" id="IPR009057">
    <property type="entry name" value="Homeodomain-like_sf"/>
</dbReference>
<evidence type="ECO:0000256" key="4">
    <source>
        <dbReference type="PROSITE-ProRule" id="PRU00335"/>
    </source>
</evidence>